<dbReference type="Pfam" id="PF25594">
    <property type="entry name" value="GldB_lipo"/>
    <property type="match status" value="1"/>
</dbReference>
<proteinExistence type="predicted"/>
<accession>W2C5J2</accession>
<dbReference type="EMBL" id="AYUF01000367">
    <property type="protein sequence ID" value="ETK02328.1"/>
    <property type="molecule type" value="Genomic_DNA"/>
</dbReference>
<evidence type="ECO:0008006" key="4">
    <source>
        <dbReference type="Google" id="ProtNLM"/>
    </source>
</evidence>
<dbReference type="InterPro" id="IPR019853">
    <property type="entry name" value="GldB-like"/>
</dbReference>
<organism evidence="2 3">
    <name type="scientific">Tannerella sp. oral taxon BU063 isolate Cell 2</name>
    <dbReference type="NCBI Taxonomy" id="1411148"/>
    <lineage>
        <taxon>Bacteria</taxon>
        <taxon>Pseudomonadati</taxon>
        <taxon>Bacteroidota</taxon>
        <taxon>Bacteroidia</taxon>
        <taxon>Bacteroidales</taxon>
        <taxon>Tannerellaceae</taxon>
        <taxon>Tannerella</taxon>
    </lineage>
</organism>
<feature type="signal peptide" evidence="1">
    <location>
        <begin position="1"/>
        <end position="24"/>
    </location>
</feature>
<dbReference type="AlphaFoldDB" id="W2C5J2"/>
<keyword evidence="1" id="KW-0732">Signal</keyword>
<dbReference type="PATRIC" id="fig|1411148.3.peg.712"/>
<dbReference type="PROSITE" id="PS51257">
    <property type="entry name" value="PROKAR_LIPOPROTEIN"/>
    <property type="match status" value="1"/>
</dbReference>
<protein>
    <recommendedName>
        <fullName evidence="4">Gliding motility-associated lipoprotein GldB</fullName>
    </recommendedName>
</protein>
<comment type="caution">
    <text evidence="2">The sequence shown here is derived from an EMBL/GenBank/DDBJ whole genome shotgun (WGS) entry which is preliminary data.</text>
</comment>
<reference evidence="2 3" key="1">
    <citation type="submission" date="2013-11" db="EMBL/GenBank/DDBJ databases">
        <title>Single cell genomics of uncultured Tannerella BU063 (oral taxon 286).</title>
        <authorList>
            <person name="Beall C.J."/>
            <person name="Campbell A.G."/>
            <person name="Griffen A.L."/>
            <person name="Podar M."/>
            <person name="Leys E.J."/>
        </authorList>
    </citation>
    <scope>NUCLEOTIDE SEQUENCE [LARGE SCALE GENOMIC DNA]</scope>
    <source>
        <strain evidence="2">Cell 2</strain>
    </source>
</reference>
<evidence type="ECO:0000313" key="2">
    <source>
        <dbReference type="EMBL" id="ETK02328.1"/>
    </source>
</evidence>
<gene>
    <name evidence="2" type="ORF">N425_04985</name>
</gene>
<feature type="chain" id="PRO_5004812392" description="Gliding motility-associated lipoprotein GldB" evidence="1">
    <location>
        <begin position="25"/>
        <end position="336"/>
    </location>
</feature>
<name>W2C5J2_9BACT</name>
<evidence type="ECO:0000313" key="3">
    <source>
        <dbReference type="Proteomes" id="UP000018837"/>
    </source>
</evidence>
<dbReference type="Proteomes" id="UP000018837">
    <property type="component" value="Unassembled WGS sequence"/>
</dbReference>
<sequence length="336" mass="37951">MTRKPLLFLTLILLLTSSCHSTSADVDSTADPAPIARFDRDLLAYVDADSTRATTLRDGLLRAYPEMLRILSLALFERPDTPTVDYFGRLSDYFSEPTLHRLYADALERYPDSAVDSLSRTLGAAFTRLEADLPGHRRPALCLHVSGLYQNVLVGDSLLSVSIDKYLGADYPLYADFFTPYARRRMAPECVAPDLMAAYLMSEFPFRGNEAVLLDRMIYEGALRYAVLRALPDLSVTTLMGWTPDELSEVERSEGDIWRIIVERRALYTPDRTATARYILDRPSDFLSDKLPGRLGAWIGLRIVSRYMDHTHAPLDSLLRTTDTQAILIASKYRPR</sequence>
<evidence type="ECO:0000256" key="1">
    <source>
        <dbReference type="SAM" id="SignalP"/>
    </source>
</evidence>